<evidence type="ECO:0000313" key="2">
    <source>
        <dbReference type="Proteomes" id="UP000050430"/>
    </source>
</evidence>
<proteinExistence type="predicted"/>
<evidence type="ECO:0000313" key="1">
    <source>
        <dbReference type="EMBL" id="KPL70549.1"/>
    </source>
</evidence>
<gene>
    <name evidence="1" type="ORF">ADM99_15650</name>
</gene>
<dbReference type="STRING" id="229920.ADM99_15650"/>
<keyword evidence="2" id="KW-1185">Reference proteome</keyword>
<protein>
    <submittedName>
        <fullName evidence="1">Uncharacterized protein</fullName>
    </submittedName>
</protein>
<comment type="caution">
    <text evidence="1">The sequence shown here is derived from an EMBL/GenBank/DDBJ whole genome shotgun (WGS) entry which is preliminary data.</text>
</comment>
<dbReference type="RefSeq" id="WP_062422450.1">
    <property type="nucleotide sequence ID" value="NZ_BBYA01000010.1"/>
</dbReference>
<sequence>MHYRPIEFAVPASGVFCSSVESGMEVFYQIISFIHEPVSSVETPINITHLGTMENGQSGYNATTGFSTSKGFIYPIGRKCFVLMLPDAASSFLKIRNLPVVFRGGGFAGRAGLLFQGLRFLSSSN</sequence>
<dbReference type="AlphaFoldDB" id="A0A0P6XNI8"/>
<reference evidence="1 2" key="1">
    <citation type="submission" date="2015-07" db="EMBL/GenBank/DDBJ databases">
        <title>Genome sequence of Leptolinea tardivitalis DSM 16556.</title>
        <authorList>
            <person name="Hemp J."/>
            <person name="Ward L.M."/>
            <person name="Pace L.A."/>
            <person name="Fischer W.W."/>
        </authorList>
    </citation>
    <scope>NUCLEOTIDE SEQUENCE [LARGE SCALE GENOMIC DNA]</scope>
    <source>
        <strain evidence="1 2">YMTK-2</strain>
    </source>
</reference>
<name>A0A0P6XNI8_9CHLR</name>
<accession>A0A0P6XNI8</accession>
<organism evidence="1 2">
    <name type="scientific">Leptolinea tardivitalis</name>
    <dbReference type="NCBI Taxonomy" id="229920"/>
    <lineage>
        <taxon>Bacteria</taxon>
        <taxon>Bacillati</taxon>
        <taxon>Chloroflexota</taxon>
        <taxon>Anaerolineae</taxon>
        <taxon>Anaerolineales</taxon>
        <taxon>Anaerolineaceae</taxon>
        <taxon>Leptolinea</taxon>
    </lineage>
</organism>
<dbReference type="Proteomes" id="UP000050430">
    <property type="component" value="Unassembled WGS sequence"/>
</dbReference>
<dbReference type="EMBL" id="LGCK01000014">
    <property type="protein sequence ID" value="KPL70549.1"/>
    <property type="molecule type" value="Genomic_DNA"/>
</dbReference>